<evidence type="ECO:0000313" key="1">
    <source>
        <dbReference type="EMBL" id="QJA98783.1"/>
    </source>
</evidence>
<accession>A0A6M3LVF0</accession>
<dbReference type="AlphaFoldDB" id="A0A6M3LVF0"/>
<name>A0A6M3LVF0_9ZZZZ</name>
<protein>
    <submittedName>
        <fullName evidence="1">Uncharacterized protein</fullName>
    </submittedName>
</protein>
<organism evidence="1">
    <name type="scientific">viral metagenome</name>
    <dbReference type="NCBI Taxonomy" id="1070528"/>
    <lineage>
        <taxon>unclassified sequences</taxon>
        <taxon>metagenomes</taxon>
        <taxon>organismal metagenomes</taxon>
    </lineage>
</organism>
<sequence>MAKGGAFENEIAKKLSLWFTDGKRDDIFGRSDGSGSRFTSRWKKGKKTANQHGDITFADSIGEPLINIWSIEVKTGYSGKKKVTDADGDIVKIPIYGKRKTKNKNEERTIIGWKDKVSLAPWDALDFVDSNQKRPVLQAMWEQCAKDAELSGCEPILIFRRNARQSCICFRRSYYLSRSDFYGKCKSNIVGMVIDEESLVIMSLKSFFDWADPPSTILLP</sequence>
<proteinExistence type="predicted"/>
<reference evidence="1" key="1">
    <citation type="submission" date="2020-03" db="EMBL/GenBank/DDBJ databases">
        <title>The deep terrestrial virosphere.</title>
        <authorList>
            <person name="Holmfeldt K."/>
            <person name="Nilsson E."/>
            <person name="Simone D."/>
            <person name="Lopez-Fernandez M."/>
            <person name="Wu X."/>
            <person name="de Brujin I."/>
            <person name="Lundin D."/>
            <person name="Andersson A."/>
            <person name="Bertilsson S."/>
            <person name="Dopson M."/>
        </authorList>
    </citation>
    <scope>NUCLEOTIDE SEQUENCE</scope>
    <source>
        <strain evidence="1">MM171A01575</strain>
    </source>
</reference>
<gene>
    <name evidence="1" type="ORF">MM171A01575_0017</name>
</gene>
<dbReference type="EMBL" id="MT143607">
    <property type="protein sequence ID" value="QJA98783.1"/>
    <property type="molecule type" value="Genomic_DNA"/>
</dbReference>